<gene>
    <name evidence="1" type="ORF">Bpfe_007550</name>
</gene>
<reference evidence="1" key="2">
    <citation type="submission" date="2023-04" db="EMBL/GenBank/DDBJ databases">
        <authorList>
            <person name="Bu L."/>
            <person name="Lu L."/>
            <person name="Laidemitt M.R."/>
            <person name="Zhang S.M."/>
            <person name="Mutuku M."/>
            <person name="Mkoji G."/>
            <person name="Steinauer M."/>
            <person name="Loker E.S."/>
        </authorList>
    </citation>
    <scope>NUCLEOTIDE SEQUENCE</scope>
    <source>
        <strain evidence="1">KasaAsao</strain>
        <tissue evidence="1">Whole Snail</tissue>
    </source>
</reference>
<name>A0AAD8BY80_BIOPF</name>
<sequence length="62" mass="6990">MMTMTQKVMSPHSIAAMSRLAHRNSFSVRKLQGRAKVSQRARPNIICALFNAGWTSRNRNSS</sequence>
<reference evidence="1" key="1">
    <citation type="journal article" date="2023" name="PLoS Negl. Trop. Dis.">
        <title>A genome sequence for Biomphalaria pfeifferi, the major vector snail for the human-infecting parasite Schistosoma mansoni.</title>
        <authorList>
            <person name="Bu L."/>
            <person name="Lu L."/>
            <person name="Laidemitt M.R."/>
            <person name="Zhang S.M."/>
            <person name="Mutuku M."/>
            <person name="Mkoji G."/>
            <person name="Steinauer M."/>
            <person name="Loker E.S."/>
        </authorList>
    </citation>
    <scope>NUCLEOTIDE SEQUENCE</scope>
    <source>
        <strain evidence="1">KasaAsao</strain>
    </source>
</reference>
<dbReference type="Proteomes" id="UP001233172">
    <property type="component" value="Unassembled WGS sequence"/>
</dbReference>
<dbReference type="AlphaFoldDB" id="A0AAD8BY80"/>
<proteinExistence type="predicted"/>
<dbReference type="EMBL" id="JASAOG010000023">
    <property type="protein sequence ID" value="KAK0062830.1"/>
    <property type="molecule type" value="Genomic_DNA"/>
</dbReference>
<protein>
    <submittedName>
        <fullName evidence="1">Uncharacterized protein</fullName>
    </submittedName>
</protein>
<comment type="caution">
    <text evidence="1">The sequence shown here is derived from an EMBL/GenBank/DDBJ whole genome shotgun (WGS) entry which is preliminary data.</text>
</comment>
<evidence type="ECO:0000313" key="2">
    <source>
        <dbReference type="Proteomes" id="UP001233172"/>
    </source>
</evidence>
<feature type="non-terminal residue" evidence="1">
    <location>
        <position position="62"/>
    </location>
</feature>
<organism evidence="1 2">
    <name type="scientific">Biomphalaria pfeifferi</name>
    <name type="common">Bloodfluke planorb</name>
    <name type="synonym">Freshwater snail</name>
    <dbReference type="NCBI Taxonomy" id="112525"/>
    <lineage>
        <taxon>Eukaryota</taxon>
        <taxon>Metazoa</taxon>
        <taxon>Spiralia</taxon>
        <taxon>Lophotrochozoa</taxon>
        <taxon>Mollusca</taxon>
        <taxon>Gastropoda</taxon>
        <taxon>Heterobranchia</taxon>
        <taxon>Euthyneura</taxon>
        <taxon>Panpulmonata</taxon>
        <taxon>Hygrophila</taxon>
        <taxon>Lymnaeoidea</taxon>
        <taxon>Planorbidae</taxon>
        <taxon>Biomphalaria</taxon>
    </lineage>
</organism>
<evidence type="ECO:0000313" key="1">
    <source>
        <dbReference type="EMBL" id="KAK0062830.1"/>
    </source>
</evidence>
<accession>A0AAD8BY80</accession>
<keyword evidence="2" id="KW-1185">Reference proteome</keyword>